<proteinExistence type="predicted"/>
<dbReference type="HOGENOM" id="CLU_483800_0_0_6"/>
<dbReference type="STRING" id="243233.MCA0076"/>
<organism evidence="2 3">
    <name type="scientific">Methylococcus capsulatus (strain ATCC 33009 / NCIMB 11132 / Bath)</name>
    <dbReference type="NCBI Taxonomy" id="243233"/>
    <lineage>
        <taxon>Bacteria</taxon>
        <taxon>Pseudomonadati</taxon>
        <taxon>Pseudomonadota</taxon>
        <taxon>Gammaproteobacteria</taxon>
        <taxon>Methylococcales</taxon>
        <taxon>Methylococcaceae</taxon>
        <taxon>Methylococcus</taxon>
    </lineage>
</organism>
<sequence>MAELDLLRHVQMLSTVSGGSIIGAMYYLKVKQLLEHERTDGVIPSTPGAYVKIVQELETEFLKGVQTNLRVRALLNPIKNAKMFISDDYSRSDRMSELYNETFYRPIQRPGKETLRDWLQDALSLKDCRDIFLKDLKIVPKGERPGFDVALHNRDAEHKIPVLNINATTLNSGDNWVFTASYVGVASSERYPRISFANPNDPGLSPEQNKKRAAILNKLTLSDAVAASACVPALFAPFAIHDLYGEKDVIELVDGGVFDNQGLTALTDGKCTHIICSDASGQLCHDRSPASGMASVFMRSNDVLMKRVRDLIVRELEMKEGGKTVDARFWHLREGFGGTPYFRSLSPPPDSSDYNQTGADNGQIFLLSAIRTDLDAFADIEANALMYDGYCLCDRFLNQSEGLKNPPSLPWGFYSVMTSPTLDSCRLTHCLAVGGDMFFKVFRLTDTKGKLLGAGLGLVVLLSIWAFVYEALTVYADRIQGALAAPGWTAAVVVFGMAGWTLMKKLPHPVQHWQKWLAEGVRTVRTGNVLGLVYPLAIVGSLVSIAAFFYLKVINPRYLKLGR</sequence>
<gene>
    <name evidence="2" type="ordered locus">MCA0076</name>
</gene>
<dbReference type="eggNOG" id="COG1752">
    <property type="taxonomic scope" value="Bacteria"/>
</dbReference>
<evidence type="ECO:0000256" key="1">
    <source>
        <dbReference type="SAM" id="Phobius"/>
    </source>
</evidence>
<evidence type="ECO:0000313" key="2">
    <source>
        <dbReference type="EMBL" id="AAU90765.1"/>
    </source>
</evidence>
<keyword evidence="1" id="KW-0472">Membrane</keyword>
<dbReference type="KEGG" id="mca:MCA0076"/>
<name>Q60CM9_METCA</name>
<dbReference type="EMBL" id="AE017282">
    <property type="protein sequence ID" value="AAU90765.1"/>
    <property type="molecule type" value="Genomic_DNA"/>
</dbReference>
<accession>Q60CM9</accession>
<dbReference type="AlphaFoldDB" id="Q60CM9"/>
<feature type="transmembrane region" description="Helical" evidence="1">
    <location>
        <begin position="481"/>
        <end position="503"/>
    </location>
</feature>
<dbReference type="Gene3D" id="3.40.1090.10">
    <property type="entry name" value="Cytosolic phospholipase A2 catalytic domain"/>
    <property type="match status" value="1"/>
</dbReference>
<feature type="transmembrane region" description="Helical" evidence="1">
    <location>
        <begin position="451"/>
        <end position="469"/>
    </location>
</feature>
<dbReference type="InterPro" id="IPR016035">
    <property type="entry name" value="Acyl_Trfase/lysoPLipase"/>
</dbReference>
<dbReference type="Proteomes" id="UP000006821">
    <property type="component" value="Chromosome"/>
</dbReference>
<evidence type="ECO:0000313" key="3">
    <source>
        <dbReference type="Proteomes" id="UP000006821"/>
    </source>
</evidence>
<keyword evidence="1" id="KW-0812">Transmembrane</keyword>
<feature type="transmembrane region" description="Helical" evidence="1">
    <location>
        <begin position="532"/>
        <end position="551"/>
    </location>
</feature>
<keyword evidence="1" id="KW-1133">Transmembrane helix</keyword>
<reference evidence="2 3" key="1">
    <citation type="journal article" date="2004" name="PLoS Biol.">
        <title>Genomic insights into methanotrophy: the complete genome sequence of Methylococcus capsulatus (Bath).</title>
        <authorList>
            <person name="Ward N.L."/>
            <person name="Larsen O."/>
            <person name="Sakwa J."/>
            <person name="Bruseth L."/>
            <person name="Khouri H.M."/>
            <person name="Durkin A.S."/>
            <person name="Dimitrov G."/>
            <person name="Jiang L."/>
            <person name="Scanlan D."/>
            <person name="Kang K.H."/>
            <person name="Lewis M.R."/>
            <person name="Nelson K.E."/>
            <person name="Methe B.A."/>
            <person name="Wu M."/>
            <person name="Heidelberg J.F."/>
            <person name="Paulsen I.T."/>
            <person name="Fouts D.E."/>
            <person name="Ravel J."/>
            <person name="Tettelin H."/>
            <person name="Ren Q."/>
            <person name="Read T.D."/>
            <person name="DeBoy R.T."/>
            <person name="Seshadri R."/>
            <person name="Salzberg S.L."/>
            <person name="Jensen H.B."/>
            <person name="Birkeland N.K."/>
            <person name="Nelson W.C."/>
            <person name="Dodson R.J."/>
            <person name="Grindhaug S.H."/>
            <person name="Holt I.E."/>
            <person name="Eidhammer I."/>
            <person name="Jonasen I."/>
            <person name="Vanaken S."/>
            <person name="Utterback T.R."/>
            <person name="Feldblyum T.V."/>
            <person name="Fraser C.M."/>
            <person name="Lillehaug J.R."/>
            <person name="Eisen J.A."/>
        </authorList>
    </citation>
    <scope>NUCLEOTIDE SEQUENCE [LARGE SCALE GENOMIC DNA]</scope>
    <source>
        <strain evidence="3">ATCC 33009 / NCIMB 11132 / Bath</strain>
    </source>
</reference>
<dbReference type="SUPFAM" id="SSF52151">
    <property type="entry name" value="FabD/lysophospholipase-like"/>
    <property type="match status" value="1"/>
</dbReference>
<protein>
    <submittedName>
        <fullName evidence="2">Patatin family protein</fullName>
    </submittedName>
</protein>